<evidence type="ECO:0000313" key="1">
    <source>
        <dbReference type="EMBL" id="KAG5295991.1"/>
    </source>
</evidence>
<dbReference type="VEuPathDB" id="FungiDB:I7I52_06452"/>
<organism evidence="1 2">
    <name type="scientific">Ajellomyces capsulatus</name>
    <name type="common">Darling's disease fungus</name>
    <name type="synonym">Histoplasma capsulatum</name>
    <dbReference type="NCBI Taxonomy" id="5037"/>
    <lineage>
        <taxon>Eukaryota</taxon>
        <taxon>Fungi</taxon>
        <taxon>Dikarya</taxon>
        <taxon>Ascomycota</taxon>
        <taxon>Pezizomycotina</taxon>
        <taxon>Eurotiomycetes</taxon>
        <taxon>Eurotiomycetidae</taxon>
        <taxon>Onygenales</taxon>
        <taxon>Ajellomycetaceae</taxon>
        <taxon>Histoplasma</taxon>
    </lineage>
</organism>
<evidence type="ECO:0000313" key="2">
    <source>
        <dbReference type="Proteomes" id="UP000670092"/>
    </source>
</evidence>
<proteinExistence type="predicted"/>
<sequence length="99" mass="10621">MSVVIFVRYLRIMPAPRKVGSHLLASAALVSQRLVQHAGWGSHYAAGGTEQGSTSCVTELSLKELIRPADGETEALSSPCCFPSHHDVSLLMEASMVIK</sequence>
<reference evidence="1 2" key="1">
    <citation type="submission" date="2021-01" db="EMBL/GenBank/DDBJ databases">
        <title>Chromosome-level genome assembly of a human fungal pathogen reveals clustering of transcriptionally co-regulated genes.</title>
        <authorList>
            <person name="Voorhies M."/>
            <person name="Cohen S."/>
            <person name="Shea T.P."/>
            <person name="Petrus S."/>
            <person name="Munoz J.F."/>
            <person name="Poplawski S."/>
            <person name="Goldman W.E."/>
            <person name="Michael T."/>
            <person name="Cuomo C.A."/>
            <person name="Sil A."/>
            <person name="Beyhan S."/>
        </authorList>
    </citation>
    <scope>NUCLEOTIDE SEQUENCE [LARGE SCALE GENOMIC DNA]</scope>
    <source>
        <strain evidence="1 2">G184AR</strain>
    </source>
</reference>
<name>A0A8H7YRS4_AJECA</name>
<gene>
    <name evidence="1" type="ORF">I7I52_06452</name>
</gene>
<dbReference type="AlphaFoldDB" id="A0A8H7YRS4"/>
<comment type="caution">
    <text evidence="1">The sequence shown here is derived from an EMBL/GenBank/DDBJ whole genome shotgun (WGS) entry which is preliminary data.</text>
</comment>
<accession>A0A8H7YRS4</accession>
<protein>
    <submittedName>
        <fullName evidence="1">Uncharacterized protein</fullName>
    </submittedName>
</protein>
<dbReference type="Proteomes" id="UP000670092">
    <property type="component" value="Unassembled WGS sequence"/>
</dbReference>
<dbReference type="EMBL" id="JAEVHI010000003">
    <property type="protein sequence ID" value="KAG5295991.1"/>
    <property type="molecule type" value="Genomic_DNA"/>
</dbReference>